<name>A0AAD6ZX06_9AGAR</name>
<reference evidence="2" key="1">
    <citation type="submission" date="2023-03" db="EMBL/GenBank/DDBJ databases">
        <title>Massive genome expansion in bonnet fungi (Mycena s.s.) driven by repeated elements and novel gene families across ecological guilds.</title>
        <authorList>
            <consortium name="Lawrence Berkeley National Laboratory"/>
            <person name="Harder C.B."/>
            <person name="Miyauchi S."/>
            <person name="Viragh M."/>
            <person name="Kuo A."/>
            <person name="Thoen E."/>
            <person name="Andreopoulos B."/>
            <person name="Lu D."/>
            <person name="Skrede I."/>
            <person name="Drula E."/>
            <person name="Henrissat B."/>
            <person name="Morin E."/>
            <person name="Kohler A."/>
            <person name="Barry K."/>
            <person name="LaButti K."/>
            <person name="Morin E."/>
            <person name="Salamov A."/>
            <person name="Lipzen A."/>
            <person name="Mereny Z."/>
            <person name="Hegedus B."/>
            <person name="Baldrian P."/>
            <person name="Stursova M."/>
            <person name="Weitz H."/>
            <person name="Taylor A."/>
            <person name="Grigoriev I.V."/>
            <person name="Nagy L.G."/>
            <person name="Martin F."/>
            <person name="Kauserud H."/>
        </authorList>
    </citation>
    <scope>NUCLEOTIDE SEQUENCE</scope>
    <source>
        <strain evidence="2">CBHHK002</strain>
    </source>
</reference>
<gene>
    <name evidence="2" type="ORF">DFH08DRAFT_220658</name>
</gene>
<feature type="compositionally biased region" description="Low complexity" evidence="1">
    <location>
        <begin position="264"/>
        <end position="275"/>
    </location>
</feature>
<comment type="caution">
    <text evidence="2">The sequence shown here is derived from an EMBL/GenBank/DDBJ whole genome shotgun (WGS) entry which is preliminary data.</text>
</comment>
<feature type="region of interest" description="Disordered" evidence="1">
    <location>
        <begin position="149"/>
        <end position="275"/>
    </location>
</feature>
<organism evidence="2 3">
    <name type="scientific">Mycena albidolilacea</name>
    <dbReference type="NCBI Taxonomy" id="1033008"/>
    <lineage>
        <taxon>Eukaryota</taxon>
        <taxon>Fungi</taxon>
        <taxon>Dikarya</taxon>
        <taxon>Basidiomycota</taxon>
        <taxon>Agaricomycotina</taxon>
        <taxon>Agaricomycetes</taxon>
        <taxon>Agaricomycetidae</taxon>
        <taxon>Agaricales</taxon>
        <taxon>Marasmiineae</taxon>
        <taxon>Mycenaceae</taxon>
        <taxon>Mycena</taxon>
    </lineage>
</organism>
<protein>
    <submittedName>
        <fullName evidence="2">Uncharacterized protein</fullName>
    </submittedName>
</protein>
<feature type="compositionally biased region" description="Low complexity" evidence="1">
    <location>
        <begin position="151"/>
        <end position="166"/>
    </location>
</feature>
<keyword evidence="3" id="KW-1185">Reference proteome</keyword>
<evidence type="ECO:0000313" key="3">
    <source>
        <dbReference type="Proteomes" id="UP001218218"/>
    </source>
</evidence>
<feature type="compositionally biased region" description="Low complexity" evidence="1">
    <location>
        <begin position="227"/>
        <end position="242"/>
    </location>
</feature>
<dbReference type="AlphaFoldDB" id="A0AAD6ZX06"/>
<proteinExistence type="predicted"/>
<feature type="region of interest" description="Disordered" evidence="1">
    <location>
        <begin position="1"/>
        <end position="20"/>
    </location>
</feature>
<sequence length="275" mass="29666">MHSEARSPGPGYTISDERNDMLDRLNEIPLKGFAEMEGTPSSATMSLPTPECQQVPLPPVEAMEAQQTAPLPYLFDDAPLVAPAAPRMKDYDTFTEGTAQGSFDWLPAADTNELGEPVYPVSALALAALPDNDSALFIEQWRQGVEREEQLAAQAKAAEPATAPPLVLRNRAPEPLPTMPIIDLTAESEAGTTPTQKRPRPRSNSPEEGDEARRNRRARAGSPPSPSLRARARAQSFSSASSGILNSFLWVDRGPPPNARSRARPPSRANSAPPD</sequence>
<dbReference type="EMBL" id="JARIHO010000023">
    <property type="protein sequence ID" value="KAJ7343208.1"/>
    <property type="molecule type" value="Genomic_DNA"/>
</dbReference>
<dbReference type="Proteomes" id="UP001218218">
    <property type="component" value="Unassembled WGS sequence"/>
</dbReference>
<evidence type="ECO:0000256" key="1">
    <source>
        <dbReference type="SAM" id="MobiDB-lite"/>
    </source>
</evidence>
<evidence type="ECO:0000313" key="2">
    <source>
        <dbReference type="EMBL" id="KAJ7343208.1"/>
    </source>
</evidence>
<accession>A0AAD6ZX06</accession>
<feature type="compositionally biased region" description="Polar residues" evidence="1">
    <location>
        <begin position="190"/>
        <end position="206"/>
    </location>
</feature>